<dbReference type="InterPro" id="IPR013078">
    <property type="entry name" value="His_Pase_superF_clade-1"/>
</dbReference>
<proteinExistence type="predicted"/>
<dbReference type="GO" id="GO:0005737">
    <property type="term" value="C:cytoplasm"/>
    <property type="evidence" value="ECO:0007669"/>
    <property type="project" value="TreeGrafter"/>
</dbReference>
<reference evidence="1 2" key="1">
    <citation type="submission" date="2019-03" db="EMBL/GenBank/DDBJ databases">
        <title>Genomic Encyclopedia of Archaeal and Bacterial Type Strains, Phase II (KMG-II): from individual species to whole genera.</title>
        <authorList>
            <person name="Goeker M."/>
        </authorList>
    </citation>
    <scope>NUCLEOTIDE SEQUENCE [LARGE SCALE GENOMIC DNA]</scope>
    <source>
        <strain evidence="1 2">DSM 45499</strain>
    </source>
</reference>
<protein>
    <submittedName>
        <fullName evidence="1">Alpha-ribazole phosphatase/probable phosphoglycerate mutase</fullName>
    </submittedName>
</protein>
<dbReference type="GO" id="GO:0016791">
    <property type="term" value="F:phosphatase activity"/>
    <property type="evidence" value="ECO:0007669"/>
    <property type="project" value="TreeGrafter"/>
</dbReference>
<dbReference type="AlphaFoldDB" id="A0A4R7VFK3"/>
<dbReference type="Gene3D" id="3.40.50.1240">
    <property type="entry name" value="Phosphoglycerate mutase-like"/>
    <property type="match status" value="1"/>
</dbReference>
<dbReference type="Proteomes" id="UP000294927">
    <property type="component" value="Unassembled WGS sequence"/>
</dbReference>
<dbReference type="SUPFAM" id="SSF53254">
    <property type="entry name" value="Phosphoglycerate mutase-like"/>
    <property type="match status" value="1"/>
</dbReference>
<evidence type="ECO:0000313" key="2">
    <source>
        <dbReference type="Proteomes" id="UP000294927"/>
    </source>
</evidence>
<dbReference type="EMBL" id="SOCP01000009">
    <property type="protein sequence ID" value="TDV48024.1"/>
    <property type="molecule type" value="Genomic_DNA"/>
</dbReference>
<dbReference type="InterPro" id="IPR029033">
    <property type="entry name" value="His_PPase_superfam"/>
</dbReference>
<dbReference type="CDD" id="cd07067">
    <property type="entry name" value="HP_PGM_like"/>
    <property type="match status" value="1"/>
</dbReference>
<gene>
    <name evidence="1" type="ORF">CLV71_109268</name>
</gene>
<dbReference type="Pfam" id="PF00300">
    <property type="entry name" value="His_Phos_1"/>
    <property type="match status" value="1"/>
</dbReference>
<organism evidence="1 2">
    <name type="scientific">Actinophytocola oryzae</name>
    <dbReference type="NCBI Taxonomy" id="502181"/>
    <lineage>
        <taxon>Bacteria</taxon>
        <taxon>Bacillati</taxon>
        <taxon>Actinomycetota</taxon>
        <taxon>Actinomycetes</taxon>
        <taxon>Pseudonocardiales</taxon>
        <taxon>Pseudonocardiaceae</taxon>
    </lineage>
</organism>
<evidence type="ECO:0000313" key="1">
    <source>
        <dbReference type="EMBL" id="TDV48024.1"/>
    </source>
</evidence>
<dbReference type="SMART" id="SM00855">
    <property type="entry name" value="PGAM"/>
    <property type="match status" value="1"/>
</dbReference>
<dbReference type="PANTHER" id="PTHR48100:SF62">
    <property type="entry name" value="GLUCOSYL-3-PHOSPHOGLYCERATE PHOSPHATASE"/>
    <property type="match status" value="1"/>
</dbReference>
<dbReference type="InterPro" id="IPR050275">
    <property type="entry name" value="PGM_Phosphatase"/>
</dbReference>
<dbReference type="RefSeq" id="WP_208297742.1">
    <property type="nucleotide sequence ID" value="NZ_SOCP01000009.1"/>
</dbReference>
<accession>A0A4R7VFK3</accession>
<sequence length="196" mass="20481">MRTADSVRVWCLRHGESHNVTGRLAGAVPNAPLTELGRRQAVTAAGTLAGEPITRVYASTALRARQTAAHLGAAITAMPELVEVGIGAHEGANDPAVHARTAEVLHAWVVAGDLTQRVGDGETGHEVVARMSSALGRIADTHRGETVAVVGHVASLTVALGRLCGLGGRVWGTPLPHARPFLVEWDGRAWGCPAWP</sequence>
<keyword evidence="2" id="KW-1185">Reference proteome</keyword>
<comment type="caution">
    <text evidence="1">The sequence shown here is derived from an EMBL/GenBank/DDBJ whole genome shotgun (WGS) entry which is preliminary data.</text>
</comment>
<dbReference type="PANTHER" id="PTHR48100">
    <property type="entry name" value="BROAD-SPECIFICITY PHOSPHATASE YOR283W-RELATED"/>
    <property type="match status" value="1"/>
</dbReference>
<name>A0A4R7VFK3_9PSEU</name>